<evidence type="ECO:0000256" key="2">
    <source>
        <dbReference type="ARBA" id="ARBA00022723"/>
    </source>
</evidence>
<evidence type="ECO:0000256" key="3">
    <source>
        <dbReference type="ARBA" id="ARBA00022729"/>
    </source>
</evidence>
<proteinExistence type="predicted"/>
<dbReference type="AlphaFoldDB" id="A0A934IEJ4"/>
<evidence type="ECO:0000313" key="11">
    <source>
        <dbReference type="Proteomes" id="UP000642488"/>
    </source>
</evidence>
<dbReference type="Proteomes" id="UP000642488">
    <property type="component" value="Unassembled WGS sequence"/>
</dbReference>
<feature type="region of interest" description="Disordered" evidence="9">
    <location>
        <begin position="239"/>
        <end position="265"/>
    </location>
</feature>
<dbReference type="InterPro" id="IPR005073">
    <property type="entry name" value="Peptidase_M74"/>
</dbReference>
<dbReference type="PIRSF" id="PIRSF018455">
    <property type="entry name" value="MepA"/>
    <property type="match status" value="1"/>
</dbReference>
<organism evidence="10 11">
    <name type="scientific">Palleronia pontilimi</name>
    <dbReference type="NCBI Taxonomy" id="1964209"/>
    <lineage>
        <taxon>Bacteria</taxon>
        <taxon>Pseudomonadati</taxon>
        <taxon>Pseudomonadota</taxon>
        <taxon>Alphaproteobacteria</taxon>
        <taxon>Rhodobacterales</taxon>
        <taxon>Roseobacteraceae</taxon>
        <taxon>Palleronia</taxon>
    </lineage>
</organism>
<evidence type="ECO:0000256" key="9">
    <source>
        <dbReference type="SAM" id="MobiDB-lite"/>
    </source>
</evidence>
<keyword evidence="2" id="KW-0479">Metal-binding</keyword>
<dbReference type="Gene3D" id="3.30.1380.10">
    <property type="match status" value="1"/>
</dbReference>
<dbReference type="GO" id="GO:0008237">
    <property type="term" value="F:metallopeptidase activity"/>
    <property type="evidence" value="ECO:0007669"/>
    <property type="project" value="UniProtKB-KW"/>
</dbReference>
<reference evidence="10" key="1">
    <citation type="submission" date="2020-12" db="EMBL/GenBank/DDBJ databases">
        <title>Bacterial taxonomy.</title>
        <authorList>
            <person name="Pan X."/>
        </authorList>
    </citation>
    <scope>NUCLEOTIDE SEQUENCE</scope>
    <source>
        <strain evidence="10">KCTC 52957</strain>
    </source>
</reference>
<keyword evidence="4" id="KW-0574">Periplasm</keyword>
<dbReference type="GO" id="GO:0004252">
    <property type="term" value="F:serine-type endopeptidase activity"/>
    <property type="evidence" value="ECO:0007669"/>
    <property type="project" value="InterPro"/>
</dbReference>
<accession>A0A934IEJ4</accession>
<dbReference type="SUPFAM" id="SSF55166">
    <property type="entry name" value="Hedgehog/DD-peptidase"/>
    <property type="match status" value="1"/>
</dbReference>
<dbReference type="InterPro" id="IPR009045">
    <property type="entry name" value="Zn_M74/Hedgehog-like"/>
</dbReference>
<keyword evidence="6" id="KW-0862">Zinc</keyword>
<sequence length="275" mass="29977">MEGVQVNQSAMAKTLFGAKNLAAPLPAAPYGSYSKGCLAGGEQLAETGPTWQAMRLSRNRNWAHPVTVDFVQDLSRQAAALPGSNGIYVGDMSQPRGGPMLTGHRSHQSGLDADIWLMPASLGLSRPQREEISAVSMQRAKGAYTNGNWSRFQHELVKAAASDPRVARIFIFPGAKVQMCNDATGDRSWLRKVRPWYGHHYHMHVRLTCPRGAQGCENQAAIPAGDGCADAQQWVNNILNPPPVRPRDPDEAPAQPRRELRVSDLPQACQAVLAR</sequence>
<evidence type="ECO:0000256" key="1">
    <source>
        <dbReference type="ARBA" id="ARBA00022670"/>
    </source>
</evidence>
<feature type="disulfide bond" evidence="8">
    <location>
        <begin position="209"/>
        <end position="216"/>
    </location>
</feature>
<feature type="compositionally biased region" description="Basic and acidic residues" evidence="9">
    <location>
        <begin position="245"/>
        <end position="262"/>
    </location>
</feature>
<dbReference type="Pfam" id="PF03411">
    <property type="entry name" value="Peptidase_M74"/>
    <property type="match status" value="1"/>
</dbReference>
<evidence type="ECO:0000256" key="4">
    <source>
        <dbReference type="ARBA" id="ARBA00022764"/>
    </source>
</evidence>
<evidence type="ECO:0000256" key="6">
    <source>
        <dbReference type="ARBA" id="ARBA00022833"/>
    </source>
</evidence>
<evidence type="ECO:0000256" key="8">
    <source>
        <dbReference type="PIRSR" id="PIRSR018455-2"/>
    </source>
</evidence>
<protein>
    <submittedName>
        <fullName evidence="10">Penicillin-insensitive murein endopeptidase</fullName>
    </submittedName>
</protein>
<keyword evidence="7" id="KW-0482">Metalloprotease</keyword>
<dbReference type="GO" id="GO:0030288">
    <property type="term" value="C:outer membrane-bounded periplasmic space"/>
    <property type="evidence" value="ECO:0007669"/>
    <property type="project" value="InterPro"/>
</dbReference>
<dbReference type="GO" id="GO:0046872">
    <property type="term" value="F:metal ion binding"/>
    <property type="evidence" value="ECO:0007669"/>
    <property type="project" value="UniProtKB-KW"/>
</dbReference>
<dbReference type="EMBL" id="JAEKPD010000001">
    <property type="protein sequence ID" value="MBJ3761413.1"/>
    <property type="molecule type" value="Genomic_DNA"/>
</dbReference>
<comment type="caution">
    <text evidence="10">The sequence shown here is derived from an EMBL/GenBank/DDBJ whole genome shotgun (WGS) entry which is preliminary data.</text>
</comment>
<keyword evidence="5" id="KW-0378">Hydrolase</keyword>
<keyword evidence="8" id="KW-1015">Disulfide bond</keyword>
<feature type="disulfide bond" evidence="8">
    <location>
        <begin position="37"/>
        <end position="269"/>
    </location>
</feature>
<name>A0A934IEJ4_9RHOB</name>
<evidence type="ECO:0000313" key="10">
    <source>
        <dbReference type="EMBL" id="MBJ3761413.1"/>
    </source>
</evidence>
<evidence type="ECO:0000256" key="5">
    <source>
        <dbReference type="ARBA" id="ARBA00022801"/>
    </source>
</evidence>
<dbReference type="NCBIfam" id="NF006947">
    <property type="entry name" value="PRK09429.1"/>
    <property type="match status" value="1"/>
</dbReference>
<keyword evidence="11" id="KW-1185">Reference proteome</keyword>
<evidence type="ECO:0000256" key="7">
    <source>
        <dbReference type="ARBA" id="ARBA00023049"/>
    </source>
</evidence>
<feature type="disulfide bond" evidence="8">
    <location>
        <begin position="180"/>
        <end position="228"/>
    </location>
</feature>
<keyword evidence="3" id="KW-0732">Signal</keyword>
<dbReference type="GO" id="GO:0006508">
    <property type="term" value="P:proteolysis"/>
    <property type="evidence" value="ECO:0007669"/>
    <property type="project" value="UniProtKB-KW"/>
</dbReference>
<gene>
    <name evidence="10" type="primary">mepA</name>
    <name evidence="10" type="ORF">ILP92_01435</name>
</gene>
<keyword evidence="1" id="KW-0645">Protease</keyword>